<reference evidence="2" key="1">
    <citation type="journal article" date="2017" name="Nat. Microbiol.">
        <title>Global analysis of biosynthetic gene clusters reveals vast potential of secondary metabolite production in Penicillium species.</title>
        <authorList>
            <person name="Nielsen J.C."/>
            <person name="Grijseels S."/>
            <person name="Prigent S."/>
            <person name="Ji B."/>
            <person name="Dainat J."/>
            <person name="Nielsen K.F."/>
            <person name="Frisvad J.C."/>
            <person name="Workman M."/>
            <person name="Nielsen J."/>
        </authorList>
    </citation>
    <scope>NUCLEOTIDE SEQUENCE [LARGE SCALE GENOMIC DNA]</scope>
    <source>
        <strain evidence="2">IBT 4502</strain>
    </source>
</reference>
<dbReference type="OrthoDB" id="10376037at2759"/>
<dbReference type="EMBL" id="MDYM01000003">
    <property type="protein sequence ID" value="OQD67722.1"/>
    <property type="molecule type" value="Genomic_DNA"/>
</dbReference>
<evidence type="ECO:0000313" key="1">
    <source>
        <dbReference type="EMBL" id="OQD67722.1"/>
    </source>
</evidence>
<organism evidence="1 2">
    <name type="scientific">Penicillium polonicum</name>
    <dbReference type="NCBI Taxonomy" id="60169"/>
    <lineage>
        <taxon>Eukaryota</taxon>
        <taxon>Fungi</taxon>
        <taxon>Dikarya</taxon>
        <taxon>Ascomycota</taxon>
        <taxon>Pezizomycotina</taxon>
        <taxon>Eurotiomycetes</taxon>
        <taxon>Eurotiomycetidae</taxon>
        <taxon>Eurotiales</taxon>
        <taxon>Aspergillaceae</taxon>
        <taxon>Penicillium</taxon>
    </lineage>
</organism>
<keyword evidence="2" id="KW-1185">Reference proteome</keyword>
<gene>
    <name evidence="1" type="ORF">PENPOL_c003G09938</name>
</gene>
<accession>A0A1V6NT69</accession>
<proteinExistence type="predicted"/>
<evidence type="ECO:0000313" key="2">
    <source>
        <dbReference type="Proteomes" id="UP000191408"/>
    </source>
</evidence>
<comment type="caution">
    <text evidence="1">The sequence shown here is derived from an EMBL/GenBank/DDBJ whole genome shotgun (WGS) entry which is preliminary data.</text>
</comment>
<protein>
    <submittedName>
        <fullName evidence="1">Uncharacterized protein</fullName>
    </submittedName>
</protein>
<name>A0A1V6NT69_PENPO</name>
<sequence length="61" mass="6864">MPIGRRDDNAETVLAELVQLAEQKCAAVMNSDEQRGEQAHLDNCHILMVVAHNVVGRFQYQ</sequence>
<dbReference type="Proteomes" id="UP000191408">
    <property type="component" value="Unassembled WGS sequence"/>
</dbReference>
<dbReference type="AlphaFoldDB" id="A0A1V6NT69"/>